<dbReference type="AlphaFoldDB" id="A0A433VQA9"/>
<evidence type="ECO:0008006" key="3">
    <source>
        <dbReference type="Google" id="ProtNLM"/>
    </source>
</evidence>
<reference evidence="1" key="2">
    <citation type="journal article" date="2019" name="Genome Biol. Evol.">
        <title>Day and night: Metabolic profiles and evolutionary relationships of six axenic non-marine cyanobacteria.</title>
        <authorList>
            <person name="Will S.E."/>
            <person name="Henke P."/>
            <person name="Boedeker C."/>
            <person name="Huang S."/>
            <person name="Brinkmann H."/>
            <person name="Rohde M."/>
            <person name="Jarek M."/>
            <person name="Friedl T."/>
            <person name="Seufert S."/>
            <person name="Schumacher M."/>
            <person name="Overmann J."/>
            <person name="Neumann-Schaal M."/>
            <person name="Petersen J."/>
        </authorList>
    </citation>
    <scope>NUCLEOTIDE SEQUENCE [LARGE SCALE GENOMIC DNA]</scope>
    <source>
        <strain evidence="1">PCC 7102</strain>
    </source>
</reference>
<evidence type="ECO:0000313" key="1">
    <source>
        <dbReference type="EMBL" id="RUT08298.1"/>
    </source>
</evidence>
<dbReference type="Proteomes" id="UP000271624">
    <property type="component" value="Unassembled WGS sequence"/>
</dbReference>
<comment type="caution">
    <text evidence="1">The sequence shown here is derived from an EMBL/GenBank/DDBJ whole genome shotgun (WGS) entry which is preliminary data.</text>
</comment>
<accession>A0A433VQA9</accession>
<gene>
    <name evidence="1" type="ORF">DSM106972_014660</name>
</gene>
<dbReference type="InterPro" id="IPR011051">
    <property type="entry name" value="RmlC_Cupin_sf"/>
</dbReference>
<evidence type="ECO:0000313" key="2">
    <source>
        <dbReference type="Proteomes" id="UP000271624"/>
    </source>
</evidence>
<name>A0A433VQA9_9CYAN</name>
<dbReference type="InterPro" id="IPR014710">
    <property type="entry name" value="RmlC-like_jellyroll"/>
</dbReference>
<organism evidence="1 2">
    <name type="scientific">Dulcicalothrix desertica PCC 7102</name>
    <dbReference type="NCBI Taxonomy" id="232991"/>
    <lineage>
        <taxon>Bacteria</taxon>
        <taxon>Bacillati</taxon>
        <taxon>Cyanobacteriota</taxon>
        <taxon>Cyanophyceae</taxon>
        <taxon>Nostocales</taxon>
        <taxon>Calotrichaceae</taxon>
        <taxon>Dulcicalothrix</taxon>
    </lineage>
</organism>
<keyword evidence="2" id="KW-1185">Reference proteome</keyword>
<protein>
    <recommendedName>
        <fullName evidence="3">Cupin 2 conserved barrel domain-containing protein</fullName>
    </recommendedName>
</protein>
<proteinExistence type="predicted"/>
<reference evidence="1" key="1">
    <citation type="submission" date="2018-12" db="EMBL/GenBank/DDBJ databases">
        <authorList>
            <person name="Will S."/>
            <person name="Neumann-Schaal M."/>
            <person name="Henke P."/>
        </authorList>
    </citation>
    <scope>NUCLEOTIDE SEQUENCE</scope>
    <source>
        <strain evidence="1">PCC 7102</strain>
    </source>
</reference>
<dbReference type="EMBL" id="RSCL01000003">
    <property type="protein sequence ID" value="RUT08298.1"/>
    <property type="molecule type" value="Genomic_DNA"/>
</dbReference>
<dbReference type="SUPFAM" id="SSF51182">
    <property type="entry name" value="RmlC-like cupins"/>
    <property type="match status" value="1"/>
</dbReference>
<sequence length="126" mass="14194">MILDKDTELKVKVTSQKIQELGNDEVYDYKVYMNVHKLGFFHQSKLQAGKSIKSHAHAGDILNFVMDGSVTINSKTYNKGDWYLITTGTTYSGVVNQEDVTILMFCSFASNQGEAHIEAWVTHEAE</sequence>
<dbReference type="Gene3D" id="2.60.120.10">
    <property type="entry name" value="Jelly Rolls"/>
    <property type="match status" value="1"/>
</dbReference>
<dbReference type="RefSeq" id="WP_127080120.1">
    <property type="nucleotide sequence ID" value="NZ_RSCL01000003.1"/>
</dbReference>